<feature type="transmembrane region" description="Helical" evidence="1">
    <location>
        <begin position="70"/>
        <end position="90"/>
    </location>
</feature>
<protein>
    <submittedName>
        <fullName evidence="2">Uncharacterized protein</fullName>
    </submittedName>
</protein>
<feature type="transmembrane region" description="Helical" evidence="1">
    <location>
        <begin position="307"/>
        <end position="326"/>
    </location>
</feature>
<organism evidence="2 3">
    <name type="scientific">Psilocybe cyanescens</name>
    <dbReference type="NCBI Taxonomy" id="93625"/>
    <lineage>
        <taxon>Eukaryota</taxon>
        <taxon>Fungi</taxon>
        <taxon>Dikarya</taxon>
        <taxon>Basidiomycota</taxon>
        <taxon>Agaricomycotina</taxon>
        <taxon>Agaricomycetes</taxon>
        <taxon>Agaricomycetidae</taxon>
        <taxon>Agaricales</taxon>
        <taxon>Agaricineae</taxon>
        <taxon>Strophariaceae</taxon>
        <taxon>Psilocybe</taxon>
    </lineage>
</organism>
<proteinExistence type="predicted"/>
<feature type="transmembrane region" description="Helical" evidence="1">
    <location>
        <begin position="251"/>
        <end position="274"/>
    </location>
</feature>
<dbReference type="InParanoid" id="A0A409WRF2"/>
<feature type="transmembrane region" description="Helical" evidence="1">
    <location>
        <begin position="406"/>
        <end position="427"/>
    </location>
</feature>
<evidence type="ECO:0000313" key="2">
    <source>
        <dbReference type="EMBL" id="PPQ81100.1"/>
    </source>
</evidence>
<feature type="transmembrane region" description="Helical" evidence="1">
    <location>
        <begin position="180"/>
        <end position="197"/>
    </location>
</feature>
<accession>A0A409WRF2</accession>
<feature type="transmembrane region" description="Helical" evidence="1">
    <location>
        <begin position="333"/>
        <end position="353"/>
    </location>
</feature>
<feature type="transmembrane region" description="Helical" evidence="1">
    <location>
        <begin position="742"/>
        <end position="763"/>
    </location>
</feature>
<feature type="transmembrane region" description="Helical" evidence="1">
    <location>
        <begin position="365"/>
        <end position="386"/>
    </location>
</feature>
<gene>
    <name evidence="2" type="ORF">CVT25_014563</name>
</gene>
<dbReference type="EMBL" id="NHYD01003284">
    <property type="protein sequence ID" value="PPQ81100.1"/>
    <property type="molecule type" value="Genomic_DNA"/>
</dbReference>
<keyword evidence="1" id="KW-0472">Membrane</keyword>
<comment type="caution">
    <text evidence="2">The sequence shown here is derived from an EMBL/GenBank/DDBJ whole genome shotgun (WGS) entry which is preliminary data.</text>
</comment>
<dbReference type="Proteomes" id="UP000283269">
    <property type="component" value="Unassembled WGS sequence"/>
</dbReference>
<feature type="transmembrane region" description="Helical" evidence="1">
    <location>
        <begin position="142"/>
        <end position="168"/>
    </location>
</feature>
<feature type="transmembrane region" description="Helical" evidence="1">
    <location>
        <begin position="44"/>
        <end position="63"/>
    </location>
</feature>
<evidence type="ECO:0000256" key="1">
    <source>
        <dbReference type="SAM" id="Phobius"/>
    </source>
</evidence>
<feature type="transmembrane region" description="Helical" evidence="1">
    <location>
        <begin position="596"/>
        <end position="615"/>
    </location>
</feature>
<feature type="transmembrane region" description="Helical" evidence="1">
    <location>
        <begin position="102"/>
        <end position="121"/>
    </location>
</feature>
<dbReference type="OrthoDB" id="2873242at2759"/>
<keyword evidence="3" id="KW-1185">Reference proteome</keyword>
<sequence length="771" mass="86148">MVNLAGKWQNLRSAVVTHDATWNTITQDIFSGPSHMQKVVNGTLAFSVIISDTFLAWRCYVLWQQNKWMLVGYSLVLLGELAVLPVYLALNITLGPYWNVLDLYFAVSLCITIISSVLIIYRISDVSRGNNATSRYRHTIKILVESGLLYTTVILICGILLIIQVFGIHNSWLIRVTQDFEAILVPLTGIAPTLITARNAKACTKISDPERSQIYILLLATGRLVLYKPNGDVFLDLVSSCLSPVRQKKRLIVVILSILFIAIVVNLAAAWQILRSVVVDHDATRDTMAQDLFTGPSRMQKVADGTLAFSAVIADTFLVWRCYVLWQKNKWILIVYSIVLLGELALLPAYLALNLTLGSRLGFLDLYFVLSLCITITSSALIIYRIADVSGQGNNDISRYHYTIKILVESGLLYTTVILICGILHVIQDCGITNPGLIQAVQDFDSILVPITGIAPTLITSRIAKARVEVSDLERSQEISRINFKKEESKAEPLRFDDTESHTAAASQEWQARTVLHSESFLGPEISGSRMMDLSEHTSASSKYNTFCTQHDSAIRNVFQLPSAIWRTWRSVVVTRNTTRETMALEIFGGPSHTQLLANGTLAVSTLIADTFLVWRCYILRQKNKWILIVYSVVLLGEIAMLPLFLTGKIALGSRLYFLDLYFILSLCVTITSTALIIHRIVEVSKQGNNQLSRYHYVIEILVESGLLYTTVILVCGILNLIQRFNVDNLGLIRATLDFDAILPVVTVGLSAADVRFLLWCTINRAPHRRS</sequence>
<feature type="transmembrane region" description="Helical" evidence="1">
    <location>
        <begin position="658"/>
        <end position="678"/>
    </location>
</feature>
<dbReference type="STRING" id="93625.A0A409WRF2"/>
<name>A0A409WRF2_PSICY</name>
<evidence type="ECO:0000313" key="3">
    <source>
        <dbReference type="Proteomes" id="UP000283269"/>
    </source>
</evidence>
<feature type="transmembrane region" description="Helical" evidence="1">
    <location>
        <begin position="627"/>
        <end position="646"/>
    </location>
</feature>
<keyword evidence="1" id="KW-1133">Transmembrane helix</keyword>
<keyword evidence="1" id="KW-0812">Transmembrane</keyword>
<reference evidence="2 3" key="1">
    <citation type="journal article" date="2018" name="Evol. Lett.">
        <title>Horizontal gene cluster transfer increased hallucinogenic mushroom diversity.</title>
        <authorList>
            <person name="Reynolds H.T."/>
            <person name="Vijayakumar V."/>
            <person name="Gluck-Thaler E."/>
            <person name="Korotkin H.B."/>
            <person name="Matheny P.B."/>
            <person name="Slot J.C."/>
        </authorList>
    </citation>
    <scope>NUCLEOTIDE SEQUENCE [LARGE SCALE GENOMIC DNA]</scope>
    <source>
        <strain evidence="2 3">2631</strain>
    </source>
</reference>
<dbReference type="AlphaFoldDB" id="A0A409WRF2"/>
<feature type="transmembrane region" description="Helical" evidence="1">
    <location>
        <begin position="698"/>
        <end position="722"/>
    </location>
</feature>